<evidence type="ECO:0000313" key="3">
    <source>
        <dbReference type="EMBL" id="AKF24952.1"/>
    </source>
</evidence>
<dbReference type="OrthoDB" id="9805588at2"/>
<reference evidence="4" key="2">
    <citation type="journal article" date="2017" name="Stand. Genomic Sci.">
        <title>Complete genome sequence of the sulfur-oxidizing chemolithoautotrophic Sulfurovum lithotrophicum 42BKTT.</title>
        <authorList>
            <person name="Jeon W."/>
            <person name="Priscilla L."/>
            <person name="Park G."/>
            <person name="Lee H."/>
            <person name="Lee N."/>
            <person name="Lee D."/>
            <person name="Kwon H."/>
            <person name="Ahn I."/>
            <person name="Lee C."/>
            <person name="Lee H."/>
            <person name="Ahn J."/>
        </authorList>
    </citation>
    <scope>NUCLEOTIDE SEQUENCE [LARGE SCALE GENOMIC DNA]</scope>
    <source>
        <strain evidence="4">ATCC BAA-797 / 42BKT</strain>
    </source>
</reference>
<dbReference type="PIRSF" id="PIRSF016487">
    <property type="entry name" value="CYTH_UCP016487"/>
    <property type="match status" value="1"/>
</dbReference>
<evidence type="ECO:0000313" key="4">
    <source>
        <dbReference type="Proteomes" id="UP000034444"/>
    </source>
</evidence>
<organism evidence="3 4">
    <name type="scientific">Sulfurovum lithotrophicum</name>
    <dbReference type="NCBI Taxonomy" id="206403"/>
    <lineage>
        <taxon>Bacteria</taxon>
        <taxon>Pseudomonadati</taxon>
        <taxon>Campylobacterota</taxon>
        <taxon>Epsilonproteobacteria</taxon>
        <taxon>Campylobacterales</taxon>
        <taxon>Sulfurovaceae</taxon>
        <taxon>Sulfurovum</taxon>
    </lineage>
</organism>
<accession>A0A7U4RQP4</accession>
<name>A0A7U4RQP4_9BACT</name>
<dbReference type="KEGG" id="slh:YH65_05770"/>
<dbReference type="InterPro" id="IPR033469">
    <property type="entry name" value="CYTH-like_dom_sf"/>
</dbReference>
<sequence>MPKEIERKFLVNPELLPVLENPHVIRQGYIPTQGTATVRIRISNNKAFLTLKGRATGLTRSEFEYPVPLEDAEKMLQELCVPPLIEKKRYLILYRGHTWELDLFEGDNAGLIVAEIELDDENEAFEKPPWVSQEVSFDPRYRNANLITHPYSRW</sequence>
<dbReference type="InterPro" id="IPR023577">
    <property type="entry name" value="CYTH_domain"/>
</dbReference>
<dbReference type="Pfam" id="PF01928">
    <property type="entry name" value="CYTH"/>
    <property type="match status" value="1"/>
</dbReference>
<dbReference type="PANTHER" id="PTHR40114:SF1">
    <property type="entry name" value="SLR0698 PROTEIN"/>
    <property type="match status" value="1"/>
</dbReference>
<dbReference type="PANTHER" id="PTHR40114">
    <property type="entry name" value="SLR0698 PROTEIN"/>
    <property type="match status" value="1"/>
</dbReference>
<evidence type="ECO:0000259" key="2">
    <source>
        <dbReference type="PROSITE" id="PS51707"/>
    </source>
</evidence>
<gene>
    <name evidence="3" type="ORF">YH65_05770</name>
</gene>
<dbReference type="Proteomes" id="UP000034444">
    <property type="component" value="Chromosome"/>
</dbReference>
<reference evidence="3 4" key="1">
    <citation type="submission" date="2015-04" db="EMBL/GenBank/DDBJ databases">
        <title>Complete genome sequence of Sulfurovum lithotrophicum ATCC BAA-797T.</title>
        <authorList>
            <person name="Ahn J."/>
            <person name="Park G."/>
            <person name="Jeon W."/>
            <person name="Jang Y."/>
            <person name="Jang M."/>
            <person name="Lee H."/>
            <person name="Lee H."/>
        </authorList>
    </citation>
    <scope>NUCLEOTIDE SEQUENCE [LARGE SCALE GENOMIC DNA]</scope>
    <source>
        <strain evidence="4">ATCC BAA-797 / 42BKT</strain>
    </source>
</reference>
<dbReference type="CDD" id="cd07891">
    <property type="entry name" value="CYTH-like_CthTTM-like_1"/>
    <property type="match status" value="1"/>
</dbReference>
<dbReference type="PROSITE" id="PS51707">
    <property type="entry name" value="CYTH"/>
    <property type="match status" value="1"/>
</dbReference>
<dbReference type="Gene3D" id="2.40.320.10">
    <property type="entry name" value="Hypothetical Protein Pfu-838710-001"/>
    <property type="match status" value="1"/>
</dbReference>
<proteinExistence type="predicted"/>
<keyword evidence="4" id="KW-1185">Reference proteome</keyword>
<protein>
    <submittedName>
        <fullName evidence="3">Adenylate cyclase</fullName>
    </submittedName>
</protein>
<feature type="active site" description="Proton acceptor" evidence="1">
    <location>
        <position position="29"/>
    </location>
</feature>
<dbReference type="SUPFAM" id="SSF55154">
    <property type="entry name" value="CYTH-like phosphatases"/>
    <property type="match status" value="1"/>
</dbReference>
<dbReference type="RefSeq" id="WP_046551039.1">
    <property type="nucleotide sequence ID" value="NZ_CP011308.1"/>
</dbReference>
<dbReference type="InterPro" id="IPR012042">
    <property type="entry name" value="NeuTTM/CthTTM-like"/>
</dbReference>
<dbReference type="AlphaFoldDB" id="A0A7U4RQP4"/>
<dbReference type="EMBL" id="CP011308">
    <property type="protein sequence ID" value="AKF24952.1"/>
    <property type="molecule type" value="Genomic_DNA"/>
</dbReference>
<evidence type="ECO:0000256" key="1">
    <source>
        <dbReference type="PIRSR" id="PIRSR016487-1"/>
    </source>
</evidence>
<dbReference type="SMART" id="SM01118">
    <property type="entry name" value="CYTH"/>
    <property type="match status" value="1"/>
</dbReference>
<feature type="domain" description="CYTH" evidence="2">
    <location>
        <begin position="2"/>
        <end position="154"/>
    </location>
</feature>